<evidence type="ECO:0000256" key="4">
    <source>
        <dbReference type="ARBA" id="ARBA00023163"/>
    </source>
</evidence>
<dbReference type="Proteomes" id="UP000036061">
    <property type="component" value="Chromosome"/>
</dbReference>
<feature type="domain" description="RNA polymerase sigma factor 70 region 4 type 2" evidence="6">
    <location>
        <begin position="116"/>
        <end position="166"/>
    </location>
</feature>
<gene>
    <name evidence="7" type="ORF">AB432_022380</name>
</gene>
<dbReference type="SUPFAM" id="SSF88659">
    <property type="entry name" value="Sigma3 and sigma4 domains of RNA polymerase sigma factors"/>
    <property type="match status" value="1"/>
</dbReference>
<dbReference type="NCBIfam" id="TIGR02937">
    <property type="entry name" value="sigma70-ECF"/>
    <property type="match status" value="1"/>
</dbReference>
<feature type="domain" description="RNA polymerase sigma-70 region 2" evidence="5">
    <location>
        <begin position="26"/>
        <end position="92"/>
    </location>
</feature>
<dbReference type="Gene3D" id="1.10.1740.10">
    <property type="match status" value="1"/>
</dbReference>
<evidence type="ECO:0000313" key="7">
    <source>
        <dbReference type="EMBL" id="AWX57616.1"/>
    </source>
</evidence>
<dbReference type="SUPFAM" id="SSF88946">
    <property type="entry name" value="Sigma2 domain of RNA polymerase sigma factors"/>
    <property type="match status" value="1"/>
</dbReference>
<name>A0A2Z4MM53_BREBE</name>
<dbReference type="EMBL" id="CP030117">
    <property type="protein sequence ID" value="AWX57616.1"/>
    <property type="molecule type" value="Genomic_DNA"/>
</dbReference>
<evidence type="ECO:0000259" key="6">
    <source>
        <dbReference type="Pfam" id="PF08281"/>
    </source>
</evidence>
<dbReference type="Pfam" id="PF08281">
    <property type="entry name" value="Sigma70_r4_2"/>
    <property type="match status" value="1"/>
</dbReference>
<dbReference type="RefSeq" id="WP_048034155.1">
    <property type="nucleotide sequence ID" value="NZ_CP030117.1"/>
</dbReference>
<dbReference type="CDD" id="cd06171">
    <property type="entry name" value="Sigma70_r4"/>
    <property type="match status" value="1"/>
</dbReference>
<keyword evidence="3" id="KW-0731">Sigma factor</keyword>
<evidence type="ECO:0000259" key="5">
    <source>
        <dbReference type="Pfam" id="PF04542"/>
    </source>
</evidence>
<organism evidence="7 8">
    <name type="scientific">Brevibacillus brevis</name>
    <name type="common">Bacillus brevis</name>
    <dbReference type="NCBI Taxonomy" id="1393"/>
    <lineage>
        <taxon>Bacteria</taxon>
        <taxon>Bacillati</taxon>
        <taxon>Bacillota</taxon>
        <taxon>Bacilli</taxon>
        <taxon>Bacillales</taxon>
        <taxon>Paenibacillaceae</taxon>
        <taxon>Brevibacillus</taxon>
    </lineage>
</organism>
<dbReference type="GO" id="GO:0016987">
    <property type="term" value="F:sigma factor activity"/>
    <property type="evidence" value="ECO:0007669"/>
    <property type="project" value="UniProtKB-KW"/>
</dbReference>
<keyword evidence="4" id="KW-0804">Transcription</keyword>
<dbReference type="InterPro" id="IPR013249">
    <property type="entry name" value="RNA_pol_sigma70_r4_t2"/>
</dbReference>
<dbReference type="Gene3D" id="1.10.10.10">
    <property type="entry name" value="Winged helix-like DNA-binding domain superfamily/Winged helix DNA-binding domain"/>
    <property type="match status" value="1"/>
</dbReference>
<reference evidence="7 8" key="1">
    <citation type="journal article" date="2015" name="Genome Announc.">
        <title>Draft Genome Sequence of Brevibacillus brevis DZQ7, a Plant Growth-Promoting Rhizobacterium with Broad-Spectrum Antimicrobial Activity.</title>
        <authorList>
            <person name="Hou Q."/>
            <person name="Wang C."/>
            <person name="Hou X."/>
            <person name="Xia Z."/>
            <person name="Ye J."/>
            <person name="Liu K."/>
            <person name="Liu H."/>
            <person name="Wang J."/>
            <person name="Guo H."/>
            <person name="Yu X."/>
            <person name="Yang Y."/>
            <person name="Du B."/>
            <person name="Ding Y."/>
        </authorList>
    </citation>
    <scope>NUCLEOTIDE SEQUENCE [LARGE SCALE GENOMIC DNA]</scope>
    <source>
        <strain evidence="7 8">DZQ7</strain>
    </source>
</reference>
<dbReference type="PANTHER" id="PTHR43133:SF51">
    <property type="entry name" value="RNA POLYMERASE SIGMA FACTOR"/>
    <property type="match status" value="1"/>
</dbReference>
<evidence type="ECO:0000256" key="1">
    <source>
        <dbReference type="ARBA" id="ARBA00010641"/>
    </source>
</evidence>
<dbReference type="GO" id="GO:0006352">
    <property type="term" value="P:DNA-templated transcription initiation"/>
    <property type="evidence" value="ECO:0007669"/>
    <property type="project" value="InterPro"/>
</dbReference>
<dbReference type="InterPro" id="IPR013325">
    <property type="entry name" value="RNA_pol_sigma_r2"/>
</dbReference>
<protein>
    <submittedName>
        <fullName evidence="7">RNA polymerase subunit sigma-24</fullName>
    </submittedName>
</protein>
<evidence type="ECO:0000313" key="8">
    <source>
        <dbReference type="Proteomes" id="UP000036061"/>
    </source>
</evidence>
<sequence length="202" mass="23609">MIIKRDVQQDIQLAQDGNVEAFARVIQMYERTLYGLARTYIGRDEDCADVVQDTMMKAFRAIRTLREPAYFKTWMIQILINECRQWLRKKKRSRTVELSSLQIEEIAIQAPYEAIELTEAVWKLEQELRIVVWLHYYEDLPIKKVAMRVGVPEGTVKSRLHRARVLLAEELESSQERNVDDDPTIVRKLSLNLDDFAPLSAA</sequence>
<evidence type="ECO:0000256" key="3">
    <source>
        <dbReference type="ARBA" id="ARBA00023082"/>
    </source>
</evidence>
<dbReference type="PANTHER" id="PTHR43133">
    <property type="entry name" value="RNA POLYMERASE ECF-TYPE SIGMA FACTO"/>
    <property type="match status" value="1"/>
</dbReference>
<dbReference type="InterPro" id="IPR007627">
    <property type="entry name" value="RNA_pol_sigma70_r2"/>
</dbReference>
<dbReference type="InterPro" id="IPR036388">
    <property type="entry name" value="WH-like_DNA-bd_sf"/>
</dbReference>
<dbReference type="InterPro" id="IPR039425">
    <property type="entry name" value="RNA_pol_sigma-70-like"/>
</dbReference>
<dbReference type="InterPro" id="IPR013324">
    <property type="entry name" value="RNA_pol_sigma_r3/r4-like"/>
</dbReference>
<proteinExistence type="inferred from homology"/>
<dbReference type="InterPro" id="IPR014284">
    <property type="entry name" value="RNA_pol_sigma-70_dom"/>
</dbReference>
<comment type="similarity">
    <text evidence="1">Belongs to the sigma-70 factor family. ECF subfamily.</text>
</comment>
<keyword evidence="2" id="KW-0805">Transcription regulation</keyword>
<dbReference type="GO" id="GO:0003677">
    <property type="term" value="F:DNA binding"/>
    <property type="evidence" value="ECO:0007669"/>
    <property type="project" value="InterPro"/>
</dbReference>
<evidence type="ECO:0000256" key="2">
    <source>
        <dbReference type="ARBA" id="ARBA00023015"/>
    </source>
</evidence>
<accession>A0A2Z4MM53</accession>
<dbReference type="AlphaFoldDB" id="A0A2Z4MM53"/>
<dbReference type="Pfam" id="PF04542">
    <property type="entry name" value="Sigma70_r2"/>
    <property type="match status" value="1"/>
</dbReference>